<protein>
    <submittedName>
        <fullName evidence="1">Uncharacterized protein</fullName>
    </submittedName>
</protein>
<dbReference type="AlphaFoldDB" id="X1EEF5"/>
<reference evidence="1" key="1">
    <citation type="journal article" date="2014" name="Front. Microbiol.">
        <title>High frequency of phylogenetically diverse reductive dehalogenase-homologous genes in deep subseafloor sedimentary metagenomes.</title>
        <authorList>
            <person name="Kawai M."/>
            <person name="Futagami T."/>
            <person name="Toyoda A."/>
            <person name="Takaki Y."/>
            <person name="Nishi S."/>
            <person name="Hori S."/>
            <person name="Arai W."/>
            <person name="Tsubouchi T."/>
            <person name="Morono Y."/>
            <person name="Uchiyama I."/>
            <person name="Ito T."/>
            <person name="Fujiyama A."/>
            <person name="Inagaki F."/>
            <person name="Takami H."/>
        </authorList>
    </citation>
    <scope>NUCLEOTIDE SEQUENCE</scope>
    <source>
        <strain evidence="1">Expedition CK06-06</strain>
    </source>
</reference>
<name>X1EEF5_9ZZZZ</name>
<comment type="caution">
    <text evidence="1">The sequence shown here is derived from an EMBL/GenBank/DDBJ whole genome shotgun (WGS) entry which is preliminary data.</text>
</comment>
<evidence type="ECO:0000313" key="1">
    <source>
        <dbReference type="EMBL" id="GAH31676.1"/>
    </source>
</evidence>
<organism evidence="1">
    <name type="scientific">marine sediment metagenome</name>
    <dbReference type="NCBI Taxonomy" id="412755"/>
    <lineage>
        <taxon>unclassified sequences</taxon>
        <taxon>metagenomes</taxon>
        <taxon>ecological metagenomes</taxon>
    </lineage>
</organism>
<sequence length="154" mass="18116">TISKNIKISDLISVLSNEDNEFYIYDFWNEKFLGEFKSTDYIELMDIQPHSCRYLNIIPIKENNKEIPTLISTNLHITQGCCEIKHFEYNIEINQLNIDLDLKGIRKGFLLLKLPPDKKITKTNFGLSKINSKENLWKIFVQFKDFLSLIINLN</sequence>
<gene>
    <name evidence="1" type="ORF">S03H2_21647</name>
</gene>
<dbReference type="EMBL" id="BARU01011553">
    <property type="protein sequence ID" value="GAH31676.1"/>
    <property type="molecule type" value="Genomic_DNA"/>
</dbReference>
<feature type="non-terminal residue" evidence="1">
    <location>
        <position position="1"/>
    </location>
</feature>
<accession>X1EEF5</accession>
<proteinExistence type="predicted"/>